<evidence type="ECO:0000256" key="2">
    <source>
        <dbReference type="ARBA" id="ARBA00023172"/>
    </source>
</evidence>
<protein>
    <submittedName>
        <fullName evidence="3">Integrase</fullName>
    </submittedName>
</protein>
<keyword evidence="2" id="KW-0233">DNA recombination</keyword>
<evidence type="ECO:0000256" key="1">
    <source>
        <dbReference type="ARBA" id="ARBA00023125"/>
    </source>
</evidence>
<organism evidence="3 4">
    <name type="scientific">Luteimonas rhizosphaericola</name>
    <dbReference type="NCBI Taxonomy" id="3042024"/>
    <lineage>
        <taxon>Bacteria</taxon>
        <taxon>Pseudomonadati</taxon>
        <taxon>Pseudomonadota</taxon>
        <taxon>Gammaproteobacteria</taxon>
        <taxon>Lysobacterales</taxon>
        <taxon>Lysobacteraceae</taxon>
        <taxon>Luteimonas</taxon>
    </lineage>
</organism>
<gene>
    <name evidence="3" type="ORF">QFW80_16565</name>
</gene>
<dbReference type="Proteomes" id="UP001156831">
    <property type="component" value="Unassembled WGS sequence"/>
</dbReference>
<name>A0ABT6JN90_9GAMM</name>
<proteinExistence type="predicted"/>
<accession>A0ABT6JN90</accession>
<dbReference type="InterPro" id="IPR013762">
    <property type="entry name" value="Integrase-like_cat_sf"/>
</dbReference>
<keyword evidence="1" id="KW-0238">DNA-binding</keyword>
<evidence type="ECO:0000313" key="4">
    <source>
        <dbReference type="Proteomes" id="UP001156831"/>
    </source>
</evidence>
<reference evidence="3 4" key="1">
    <citation type="submission" date="2023-04" db="EMBL/GenBank/DDBJ databases">
        <title>Luteimonas sp. M1R5S18.</title>
        <authorList>
            <person name="Sun J.-Q."/>
        </authorList>
    </citation>
    <scope>NUCLEOTIDE SEQUENCE [LARGE SCALE GENOMIC DNA]</scope>
    <source>
        <strain evidence="3 4">M1R5S18</strain>
    </source>
</reference>
<dbReference type="EMBL" id="JARXRN010000029">
    <property type="protein sequence ID" value="MDH5832132.1"/>
    <property type="molecule type" value="Genomic_DNA"/>
</dbReference>
<dbReference type="SUPFAM" id="SSF56349">
    <property type="entry name" value="DNA breaking-rejoining enzymes"/>
    <property type="match status" value="1"/>
</dbReference>
<evidence type="ECO:0000313" key="3">
    <source>
        <dbReference type="EMBL" id="MDH5832132.1"/>
    </source>
</evidence>
<keyword evidence="4" id="KW-1185">Reference proteome</keyword>
<dbReference type="Gene3D" id="1.10.443.10">
    <property type="entry name" value="Intergrase catalytic core"/>
    <property type="match status" value="1"/>
</dbReference>
<dbReference type="InterPro" id="IPR011010">
    <property type="entry name" value="DNA_brk_join_enz"/>
</dbReference>
<sequence>MPRGRPRKVPPNLPPHIDYARVPKGVYWDASGNGRWYTLAPGESGRASRRTVAGRDARLSDLHAIAERGEATGTVEWLTKLYHDSAKFKALAKITRADYEYSRDVLLSQRTTDGGKVGGLVANRIRTHHLQKLVDRIAAEGTPTKAAKVLRYARLLFSWGLRRGHVLQNPGKGLEAPQERRRQRLPDQQAYLALLSFAIDGAARVSRTEGSQAPYLPLVMELGYLCRLRGIETLTLVESQGTPEGLRTNRRKGSRDNVVEWTPRLRAAWNSALAYRKAVIERTTRIEPIRSEDRRLILAESGEPLTKSGLDSAWQRLVHAAIREGVITPEQRFSLHDLKRKGGTDTKGTKAEKQDALGVTEQMMKTYDKSIALVKPSA</sequence>
<dbReference type="RefSeq" id="WP_280603143.1">
    <property type="nucleotide sequence ID" value="NZ_JARXRN010000029.1"/>
</dbReference>
<dbReference type="InterPro" id="IPR010998">
    <property type="entry name" value="Integrase_recombinase_N"/>
</dbReference>
<comment type="caution">
    <text evidence="3">The sequence shown here is derived from an EMBL/GenBank/DDBJ whole genome shotgun (WGS) entry which is preliminary data.</text>
</comment>
<dbReference type="Gene3D" id="1.10.150.130">
    <property type="match status" value="1"/>
</dbReference>